<feature type="transmembrane region" description="Helical" evidence="6">
    <location>
        <begin position="209"/>
        <end position="232"/>
    </location>
</feature>
<dbReference type="AlphaFoldDB" id="A0A2M8GL93"/>
<dbReference type="PANTHER" id="PTHR32322:SF18">
    <property type="entry name" value="S-ADENOSYLMETHIONINE_S-ADENOSYLHOMOCYSTEINE TRANSPORTER"/>
    <property type="match status" value="1"/>
</dbReference>
<keyword evidence="3 6" id="KW-0812">Transmembrane</keyword>
<feature type="domain" description="EamA" evidence="7">
    <location>
        <begin position="4"/>
        <end position="133"/>
    </location>
</feature>
<dbReference type="InterPro" id="IPR000620">
    <property type="entry name" value="EamA_dom"/>
</dbReference>
<organism evidence="8 9">
    <name type="scientific">Candidatus Roizmanbacteria bacterium CG_4_8_14_3_um_filter_36_10</name>
    <dbReference type="NCBI Taxonomy" id="1974834"/>
    <lineage>
        <taxon>Bacteria</taxon>
        <taxon>Candidatus Roizmaniibacteriota</taxon>
    </lineage>
</organism>
<feature type="transmembrane region" description="Helical" evidence="6">
    <location>
        <begin position="269"/>
        <end position="286"/>
    </location>
</feature>
<dbReference type="Proteomes" id="UP000229370">
    <property type="component" value="Unassembled WGS sequence"/>
</dbReference>
<feature type="transmembrane region" description="Helical" evidence="6">
    <location>
        <begin position="244"/>
        <end position="263"/>
    </location>
</feature>
<feature type="transmembrane region" description="Helical" evidence="6">
    <location>
        <begin position="62"/>
        <end position="83"/>
    </location>
</feature>
<name>A0A2M8GL93_9BACT</name>
<feature type="transmembrane region" description="Helical" evidence="6">
    <location>
        <begin position="145"/>
        <end position="167"/>
    </location>
</feature>
<feature type="domain" description="EamA" evidence="7">
    <location>
        <begin position="151"/>
        <end position="284"/>
    </location>
</feature>
<reference evidence="9" key="1">
    <citation type="submission" date="2017-09" db="EMBL/GenBank/DDBJ databases">
        <title>Depth-based differentiation of microbial function through sediment-hosted aquifers and enrichment of novel symbionts in the deep terrestrial subsurface.</title>
        <authorList>
            <person name="Probst A.J."/>
            <person name="Ladd B."/>
            <person name="Jarett J.K."/>
            <person name="Geller-Mcgrath D.E."/>
            <person name="Sieber C.M.K."/>
            <person name="Emerson J.B."/>
            <person name="Anantharaman K."/>
            <person name="Thomas B.C."/>
            <person name="Malmstrom R."/>
            <person name="Stieglmeier M."/>
            <person name="Klingl A."/>
            <person name="Woyke T."/>
            <person name="Ryan C.M."/>
            <person name="Banfield J.F."/>
        </authorList>
    </citation>
    <scope>NUCLEOTIDE SEQUENCE [LARGE SCALE GENOMIC DNA]</scope>
</reference>
<gene>
    <name evidence="8" type="ORF">CO007_05355</name>
</gene>
<evidence type="ECO:0000313" key="8">
    <source>
        <dbReference type="EMBL" id="PJC81325.1"/>
    </source>
</evidence>
<dbReference type="Gene3D" id="1.10.3730.20">
    <property type="match status" value="1"/>
</dbReference>
<keyword evidence="2" id="KW-1003">Cell membrane</keyword>
<dbReference type="SUPFAM" id="SSF103481">
    <property type="entry name" value="Multidrug resistance efflux transporter EmrE"/>
    <property type="match status" value="2"/>
</dbReference>
<dbReference type="GO" id="GO:0005886">
    <property type="term" value="C:plasma membrane"/>
    <property type="evidence" value="ECO:0007669"/>
    <property type="project" value="UniProtKB-SubCell"/>
</dbReference>
<dbReference type="InterPro" id="IPR037185">
    <property type="entry name" value="EmrE-like"/>
</dbReference>
<dbReference type="InterPro" id="IPR050638">
    <property type="entry name" value="AA-Vitamin_Transporters"/>
</dbReference>
<dbReference type="Pfam" id="PF00892">
    <property type="entry name" value="EamA"/>
    <property type="match status" value="2"/>
</dbReference>
<accession>A0A2M8GL93</accession>
<proteinExistence type="predicted"/>
<protein>
    <recommendedName>
        <fullName evidence="7">EamA domain-containing protein</fullName>
    </recommendedName>
</protein>
<evidence type="ECO:0000256" key="3">
    <source>
        <dbReference type="ARBA" id="ARBA00022692"/>
    </source>
</evidence>
<keyword evidence="4 6" id="KW-1133">Transmembrane helix</keyword>
<sequence length="307" mass="34092">MNPILALIIANFIWGMASPIFKFSLTNIPPFILAFIRFSFAGLIFLPLAIGKWQKLTLRQWLEVLLVGFFGITINISFFFLGLEKTESINVPVIASSGPIFIYLLSIIFLKERPKLRVLTGMLIALSGVLFIILSPLILNGKELAIGAVEGNVFILIATLGTVFQTIIGHDVLKKIKPIQVSAIAFLFGSLTFIPFIPKEFAGWDISFLNIAGWTGIIFGVFFSSALSYFLFYYGVSKLKAQEIGVFTYIDPLAAIVVAAPLLHEYPNIFYILGGILIFGGIYLAEGRIHWHPINKLKVRSEKSKVL</sequence>
<evidence type="ECO:0000256" key="2">
    <source>
        <dbReference type="ARBA" id="ARBA00022475"/>
    </source>
</evidence>
<comment type="caution">
    <text evidence="8">The sequence shown here is derived from an EMBL/GenBank/DDBJ whole genome shotgun (WGS) entry which is preliminary data.</text>
</comment>
<comment type="subcellular location">
    <subcellularLocation>
        <location evidence="1">Cell membrane</location>
        <topology evidence="1">Multi-pass membrane protein</topology>
    </subcellularLocation>
</comment>
<evidence type="ECO:0000313" key="9">
    <source>
        <dbReference type="Proteomes" id="UP000229370"/>
    </source>
</evidence>
<feature type="transmembrane region" description="Helical" evidence="6">
    <location>
        <begin position="122"/>
        <end position="139"/>
    </location>
</feature>
<evidence type="ECO:0000259" key="7">
    <source>
        <dbReference type="Pfam" id="PF00892"/>
    </source>
</evidence>
<feature type="transmembrane region" description="Helical" evidence="6">
    <location>
        <begin position="179"/>
        <end position="197"/>
    </location>
</feature>
<evidence type="ECO:0000256" key="5">
    <source>
        <dbReference type="ARBA" id="ARBA00023136"/>
    </source>
</evidence>
<keyword evidence="5 6" id="KW-0472">Membrane</keyword>
<dbReference type="PANTHER" id="PTHR32322">
    <property type="entry name" value="INNER MEMBRANE TRANSPORTER"/>
    <property type="match status" value="1"/>
</dbReference>
<feature type="transmembrane region" description="Helical" evidence="6">
    <location>
        <begin position="89"/>
        <end position="110"/>
    </location>
</feature>
<evidence type="ECO:0000256" key="6">
    <source>
        <dbReference type="SAM" id="Phobius"/>
    </source>
</evidence>
<feature type="transmembrane region" description="Helical" evidence="6">
    <location>
        <begin position="32"/>
        <end position="50"/>
    </location>
</feature>
<evidence type="ECO:0000256" key="4">
    <source>
        <dbReference type="ARBA" id="ARBA00022989"/>
    </source>
</evidence>
<evidence type="ECO:0000256" key="1">
    <source>
        <dbReference type="ARBA" id="ARBA00004651"/>
    </source>
</evidence>
<dbReference type="EMBL" id="PFQK01000091">
    <property type="protein sequence ID" value="PJC81325.1"/>
    <property type="molecule type" value="Genomic_DNA"/>
</dbReference>